<evidence type="ECO:0000313" key="1">
    <source>
        <dbReference type="EMBL" id="JAH13701.1"/>
    </source>
</evidence>
<sequence length="41" mass="4461">MAPPTRIARDSTVFLSSNCSTLRSSSGGCVLHHVTIQQQHH</sequence>
<proteinExistence type="predicted"/>
<reference evidence="1" key="2">
    <citation type="journal article" date="2015" name="Fish Shellfish Immunol.">
        <title>Early steps in the European eel (Anguilla anguilla)-Vibrio vulnificus interaction in the gills: Role of the RtxA13 toxin.</title>
        <authorList>
            <person name="Callol A."/>
            <person name="Pajuelo D."/>
            <person name="Ebbesson L."/>
            <person name="Teles M."/>
            <person name="MacKenzie S."/>
            <person name="Amaro C."/>
        </authorList>
    </citation>
    <scope>NUCLEOTIDE SEQUENCE</scope>
</reference>
<dbReference type="EMBL" id="GBXM01094876">
    <property type="protein sequence ID" value="JAH13701.1"/>
    <property type="molecule type" value="Transcribed_RNA"/>
</dbReference>
<protein>
    <submittedName>
        <fullName evidence="1">Uncharacterized protein</fullName>
    </submittedName>
</protein>
<organism evidence="1">
    <name type="scientific">Anguilla anguilla</name>
    <name type="common">European freshwater eel</name>
    <name type="synonym">Muraena anguilla</name>
    <dbReference type="NCBI Taxonomy" id="7936"/>
    <lineage>
        <taxon>Eukaryota</taxon>
        <taxon>Metazoa</taxon>
        <taxon>Chordata</taxon>
        <taxon>Craniata</taxon>
        <taxon>Vertebrata</taxon>
        <taxon>Euteleostomi</taxon>
        <taxon>Actinopterygii</taxon>
        <taxon>Neopterygii</taxon>
        <taxon>Teleostei</taxon>
        <taxon>Anguilliformes</taxon>
        <taxon>Anguillidae</taxon>
        <taxon>Anguilla</taxon>
    </lineage>
</organism>
<accession>A0A0E9Q9Y8</accession>
<reference evidence="1" key="1">
    <citation type="submission" date="2014-11" db="EMBL/GenBank/DDBJ databases">
        <authorList>
            <person name="Amaro Gonzalez C."/>
        </authorList>
    </citation>
    <scope>NUCLEOTIDE SEQUENCE</scope>
</reference>
<dbReference type="AlphaFoldDB" id="A0A0E9Q9Y8"/>
<name>A0A0E9Q9Y8_ANGAN</name>
<dbReference type="EMBL" id="GBXM01085558">
    <property type="protein sequence ID" value="JAH23019.1"/>
    <property type="molecule type" value="Transcribed_RNA"/>
</dbReference>